<proteinExistence type="predicted"/>
<dbReference type="EMBL" id="CP019124">
    <property type="protein sequence ID" value="APX89659.1"/>
    <property type="molecule type" value="Genomic_DNA"/>
</dbReference>
<name>A0A1U7DID0_9RHOB</name>
<dbReference type="SUPFAM" id="SSF103247">
    <property type="entry name" value="TT1751-like"/>
    <property type="match status" value="1"/>
</dbReference>
<organism evidence="1 2">
    <name type="scientific">Brevirhabdus pacifica</name>
    <dbReference type="NCBI Taxonomy" id="1267768"/>
    <lineage>
        <taxon>Bacteria</taxon>
        <taxon>Pseudomonadati</taxon>
        <taxon>Pseudomonadota</taxon>
        <taxon>Alphaproteobacteria</taxon>
        <taxon>Rhodobacterales</taxon>
        <taxon>Paracoccaceae</taxon>
        <taxon>Brevirhabdus</taxon>
    </lineage>
</organism>
<sequence length="155" mass="16488">MIRIAMTTLATLAVAGLPLMAEQHMSQDGNMVTYETADNFEDAAFAVENAIVGKGLVIDNVSHVGDMLERTGADVGSDVKVFEGAQVFNFCSADLSRTVMEADITNIAYCPYGIFVYAAPDAEGALIGYRTMPEGPMQEVQALLDDIAKEAAGVE</sequence>
<dbReference type="Gene3D" id="3.30.310.70">
    <property type="entry name" value="TT1751-like domain"/>
    <property type="match status" value="1"/>
</dbReference>
<gene>
    <name evidence="1" type="ORF">BV394_07970</name>
</gene>
<keyword evidence="2" id="KW-1185">Reference proteome</keyword>
<accession>A0A2M9DD09</accession>
<dbReference type="RefSeq" id="WP_076979682.1">
    <property type="nucleotide sequence ID" value="NZ_CP019124.1"/>
</dbReference>
<dbReference type="InterPro" id="IPR035923">
    <property type="entry name" value="TT1751-like_sf"/>
</dbReference>
<evidence type="ECO:0000313" key="2">
    <source>
        <dbReference type="Proteomes" id="UP000187266"/>
    </source>
</evidence>
<accession>A0A1U7DID0</accession>
<evidence type="ECO:0000313" key="1">
    <source>
        <dbReference type="EMBL" id="APX89659.1"/>
    </source>
</evidence>
<reference evidence="1 2" key="1">
    <citation type="submission" date="2017-01" db="EMBL/GenBank/DDBJ databases">
        <title>Genomic analysis of Xuhuaishuia manganoxidans DY6-4.</title>
        <authorList>
            <person name="Wang X."/>
        </authorList>
    </citation>
    <scope>NUCLEOTIDE SEQUENCE [LARGE SCALE GENOMIC DNA]</scope>
    <source>
        <strain evidence="1 2">DY6-4</strain>
    </source>
</reference>
<dbReference type="STRING" id="1267768.BV394_07970"/>
<protein>
    <submittedName>
        <fullName evidence="1">DUF302 domain-containing protein</fullName>
    </submittedName>
</protein>
<dbReference type="AlphaFoldDB" id="A0A1U7DID0"/>
<dbReference type="Proteomes" id="UP000187266">
    <property type="component" value="Chromosome"/>
</dbReference>